<evidence type="ECO:0000256" key="3">
    <source>
        <dbReference type="ARBA" id="ARBA00022552"/>
    </source>
</evidence>
<feature type="compositionally biased region" description="Basic and acidic residues" evidence="10">
    <location>
        <begin position="187"/>
        <end position="212"/>
    </location>
</feature>
<dbReference type="Gene3D" id="3.40.50.300">
    <property type="entry name" value="P-loop containing nucleotide triphosphate hydrolases"/>
    <property type="match status" value="1"/>
</dbReference>
<organism evidence="14 15">
    <name type="scientific">Lucilia cuprina</name>
    <name type="common">Green bottle fly</name>
    <name type="synonym">Australian sheep blowfly</name>
    <dbReference type="NCBI Taxonomy" id="7375"/>
    <lineage>
        <taxon>Eukaryota</taxon>
        <taxon>Metazoa</taxon>
        <taxon>Ecdysozoa</taxon>
        <taxon>Arthropoda</taxon>
        <taxon>Hexapoda</taxon>
        <taxon>Insecta</taxon>
        <taxon>Pterygota</taxon>
        <taxon>Neoptera</taxon>
        <taxon>Endopterygota</taxon>
        <taxon>Diptera</taxon>
        <taxon>Brachycera</taxon>
        <taxon>Muscomorpha</taxon>
        <taxon>Oestroidea</taxon>
        <taxon>Calliphoridae</taxon>
        <taxon>Luciliinae</taxon>
        <taxon>Lucilia</taxon>
    </lineage>
</organism>
<keyword evidence="3" id="KW-0698">rRNA processing</keyword>
<dbReference type="InterPro" id="IPR032319">
    <property type="entry name" value="CLP1_P"/>
</dbReference>
<evidence type="ECO:0000313" key="15">
    <source>
        <dbReference type="Proteomes" id="UP000037069"/>
    </source>
</evidence>
<feature type="compositionally biased region" description="Polar residues" evidence="10">
    <location>
        <begin position="229"/>
        <end position="241"/>
    </location>
</feature>
<feature type="compositionally biased region" description="Basic and acidic residues" evidence="10">
    <location>
        <begin position="55"/>
        <end position="71"/>
    </location>
</feature>
<feature type="compositionally biased region" description="Acidic residues" evidence="10">
    <location>
        <begin position="681"/>
        <end position="717"/>
    </location>
</feature>
<comment type="similarity">
    <text evidence="2">Belongs to the Clp1 family. NOL9/GRC3 subfamily.</text>
</comment>
<comment type="caution">
    <text evidence="14">The sequence shown here is derived from an EMBL/GenBank/DDBJ whole genome shotgun (WGS) entry which is preliminary data.</text>
</comment>
<feature type="compositionally biased region" description="Acidic residues" evidence="10">
    <location>
        <begin position="444"/>
        <end position="467"/>
    </location>
</feature>
<evidence type="ECO:0000256" key="6">
    <source>
        <dbReference type="ARBA" id="ARBA00022777"/>
    </source>
</evidence>
<dbReference type="PANTHER" id="PTHR12755">
    <property type="entry name" value="CLEAVAGE/POLYADENYLATION FACTOR IA SUBUNIT CLP1P"/>
    <property type="match status" value="1"/>
</dbReference>
<evidence type="ECO:0000256" key="8">
    <source>
        <dbReference type="ARBA" id="ARBA00023242"/>
    </source>
</evidence>
<keyword evidence="8" id="KW-0539">Nucleus</keyword>
<reference evidence="14 15" key="1">
    <citation type="journal article" date="2015" name="Nat. Commun.">
        <title>Lucilia cuprina genome unlocks parasitic fly biology to underpin future interventions.</title>
        <authorList>
            <person name="Anstead C.A."/>
            <person name="Korhonen P.K."/>
            <person name="Young N.D."/>
            <person name="Hall R.S."/>
            <person name="Jex A.R."/>
            <person name="Murali S.C."/>
            <person name="Hughes D.S."/>
            <person name="Lee S.F."/>
            <person name="Perry T."/>
            <person name="Stroehlein A.J."/>
            <person name="Ansell B.R."/>
            <person name="Breugelmans B."/>
            <person name="Hofmann A."/>
            <person name="Qu J."/>
            <person name="Dugan S."/>
            <person name="Lee S.L."/>
            <person name="Chao H."/>
            <person name="Dinh H."/>
            <person name="Han Y."/>
            <person name="Doddapaneni H.V."/>
            <person name="Worley K.C."/>
            <person name="Muzny D.M."/>
            <person name="Ioannidis P."/>
            <person name="Waterhouse R.M."/>
            <person name="Zdobnov E.M."/>
            <person name="James P.J."/>
            <person name="Bagnall N.H."/>
            <person name="Kotze A.C."/>
            <person name="Gibbs R.A."/>
            <person name="Richards S."/>
            <person name="Batterham P."/>
            <person name="Gasser R.B."/>
        </authorList>
    </citation>
    <scope>NUCLEOTIDE SEQUENCE [LARGE SCALE GENOMIC DNA]</scope>
    <source>
        <strain evidence="14 15">LS</strain>
        <tissue evidence="14">Full body</tissue>
    </source>
</reference>
<keyword evidence="15" id="KW-1185">Reference proteome</keyword>
<evidence type="ECO:0000256" key="5">
    <source>
        <dbReference type="ARBA" id="ARBA00022741"/>
    </source>
</evidence>
<feature type="compositionally biased region" description="Polar residues" evidence="10">
    <location>
        <begin position="473"/>
        <end position="488"/>
    </location>
</feature>
<accession>A0A0L0CDM8</accession>
<dbReference type="Pfam" id="PF24419">
    <property type="entry name" value="Cupin_NOL9"/>
    <property type="match status" value="1"/>
</dbReference>
<protein>
    <recommendedName>
        <fullName evidence="9">Polynucleotide 5'-hydroxyl-kinase NOL9</fullName>
    </recommendedName>
</protein>
<dbReference type="GO" id="GO:0051731">
    <property type="term" value="F:polynucleotide 5'-hydroxyl-kinase activity"/>
    <property type="evidence" value="ECO:0007669"/>
    <property type="project" value="InterPro"/>
</dbReference>
<name>A0A0L0CDM8_LUCCU</name>
<dbReference type="Pfam" id="PF25467">
    <property type="entry name" value="NOL9_C"/>
    <property type="match status" value="1"/>
</dbReference>
<comment type="subcellular location">
    <subcellularLocation>
        <location evidence="1">Nucleus</location>
        <location evidence="1">Nucleolus</location>
    </subcellularLocation>
</comment>
<dbReference type="GO" id="GO:0005730">
    <property type="term" value="C:nucleolus"/>
    <property type="evidence" value="ECO:0007669"/>
    <property type="project" value="UniProtKB-SubCell"/>
</dbReference>
<feature type="compositionally biased region" description="Acidic residues" evidence="10">
    <location>
        <begin position="397"/>
        <end position="407"/>
    </location>
</feature>
<dbReference type="OMA" id="ATHYINE"/>
<dbReference type="SUPFAM" id="SSF52540">
    <property type="entry name" value="P-loop containing nucleoside triphosphate hydrolases"/>
    <property type="match status" value="1"/>
</dbReference>
<dbReference type="Proteomes" id="UP000037069">
    <property type="component" value="Unassembled WGS sequence"/>
</dbReference>
<evidence type="ECO:0000256" key="9">
    <source>
        <dbReference type="ARBA" id="ARBA00071212"/>
    </source>
</evidence>
<gene>
    <name evidence="14" type="ORF">FF38_11501</name>
</gene>
<dbReference type="InterPro" id="IPR057573">
    <property type="entry name" value="NOL9_N"/>
</dbReference>
<feature type="domain" description="NOL9 C-terminal" evidence="13">
    <location>
        <begin position="1306"/>
        <end position="1399"/>
    </location>
</feature>
<keyword evidence="7" id="KW-0067">ATP-binding</keyword>
<feature type="compositionally biased region" description="Basic and acidic residues" evidence="10">
    <location>
        <begin position="263"/>
        <end position="292"/>
    </location>
</feature>
<evidence type="ECO:0000256" key="10">
    <source>
        <dbReference type="SAM" id="MobiDB-lite"/>
    </source>
</evidence>
<dbReference type="GO" id="GO:0000448">
    <property type="term" value="P:cleavage in ITS2 between 5.8S rRNA and LSU-rRNA of tricistronic rRNA transcript (SSU-rRNA, 5.8S rRNA, LSU-rRNA)"/>
    <property type="evidence" value="ECO:0007669"/>
    <property type="project" value="TreeGrafter"/>
</dbReference>
<dbReference type="InterPro" id="IPR045116">
    <property type="entry name" value="Clp1/Grc3"/>
</dbReference>
<dbReference type="InterPro" id="IPR057570">
    <property type="entry name" value="NOL9_C"/>
</dbReference>
<keyword evidence="6 14" id="KW-0418">Kinase</keyword>
<feature type="region of interest" description="Disordered" evidence="10">
    <location>
        <begin position="675"/>
        <end position="735"/>
    </location>
</feature>
<evidence type="ECO:0000256" key="7">
    <source>
        <dbReference type="ARBA" id="ARBA00022840"/>
    </source>
</evidence>
<feature type="region of interest" description="Disordered" evidence="10">
    <location>
        <begin position="55"/>
        <end position="566"/>
    </location>
</feature>
<dbReference type="GO" id="GO:0005524">
    <property type="term" value="F:ATP binding"/>
    <property type="evidence" value="ECO:0007669"/>
    <property type="project" value="UniProtKB-KW"/>
</dbReference>
<evidence type="ECO:0000256" key="4">
    <source>
        <dbReference type="ARBA" id="ARBA00022679"/>
    </source>
</evidence>
<feature type="compositionally biased region" description="Polar residues" evidence="10">
    <location>
        <begin position="387"/>
        <end position="396"/>
    </location>
</feature>
<evidence type="ECO:0000259" key="11">
    <source>
        <dbReference type="Pfam" id="PF16575"/>
    </source>
</evidence>
<dbReference type="Pfam" id="PF16575">
    <property type="entry name" value="CLP1_P"/>
    <property type="match status" value="1"/>
</dbReference>
<feature type="compositionally biased region" description="Low complexity" evidence="10">
    <location>
        <begin position="298"/>
        <end position="308"/>
    </location>
</feature>
<feature type="compositionally biased region" description="Acidic residues" evidence="10">
    <location>
        <begin position="423"/>
        <end position="434"/>
    </location>
</feature>
<proteinExistence type="inferred from homology"/>
<evidence type="ECO:0000259" key="13">
    <source>
        <dbReference type="Pfam" id="PF25467"/>
    </source>
</evidence>
<feature type="compositionally biased region" description="Polar residues" evidence="10">
    <location>
        <begin position="148"/>
        <end position="157"/>
    </location>
</feature>
<dbReference type="OrthoDB" id="2405412at2759"/>
<dbReference type="InterPro" id="IPR027417">
    <property type="entry name" value="P-loop_NTPase"/>
</dbReference>
<keyword evidence="5" id="KW-0547">Nucleotide-binding</keyword>
<evidence type="ECO:0000256" key="2">
    <source>
        <dbReference type="ARBA" id="ARBA00011003"/>
    </source>
</evidence>
<feature type="domain" description="NOL9 N-terminal" evidence="12">
    <location>
        <begin position="909"/>
        <end position="1061"/>
    </location>
</feature>
<sequence>MPSITSPQEKEKLRKRLQKLFQRQEYLEESGAGKPIKMKKNKQPKINQIKEQLIEGQKKQQVKGDKLKENQTKTVTKNLKKQQPVQNKSSTIDDTSKQNGFVKSPKKTAVENENVTFGENKTKLKVSKLKNKPQNFPITKTEKEDTKNSPTKQQIKAKSTKIVEQEKVNKVMNKKTNAKNSPNTKTKNIEKTNNNKKDSKRKEIEKEIEKNNKPLQQSPSQKGIEKKMITTNKKQSSQNPPKQEMEKETISKNKKKLKQPQQHKIEKEMTNKVKNDLKQKPKTAKENVKKTLAESTNKSQQKSQVQQQTPIKKKNNSTGNNVETKMNNNQKKKAKKRASSENSLKEEDTITTKKKPKLANASKETKQNTSKKSNQKKVKKPQDKNITHVSLCSNLENELDDDSEAEDKFDINGMTGCVMGGDFDTDNEEEDDMEWNYWNKEENSSYEEDDDDDDISIMEINSEDLTPEEAFNGDSQTQLEQYENNESMGSEEEYYDSEDYDDYYSDSGDDEEEEEEEEDYSDFDENDYEEDEDSYNYSMDSEDDYSSNYNNSSYDFHDVEDDDDYELPKHIPEDLIIHRGTATKHDLKPEHNVSFDSENEDAQIIEIEEQNTVKIINQPKGYEKEELLKLKYEEKSLKTLTFHKKEETITGETTINSDTEDCPKLVPIVDEDGFQLYNPNEETDDEDDGDVEEELEEEQNYDDESMEEYEHNDDIDDGSLGSEYTEINSDDADSLLSQDINEKYLNRGPDDTESDYSIDENIWNKKHKVDVIDATGYECERKADKTEDHTDIKLNDDIKQIPSLKLYENVDLKTKSSILSTTIINKKVFQMLDDVKEKKINVLTNKSTKERSNLMEQEMQVETEPKPIAVKEANVEEIQQNVKILEAQEEQQPNKVAKSTGQSLVDYKTKFFNALDSNSVIVLLKDPFYLYGTIRLTLLAGNVQVYGHDLNVNSEVEIFSPRGCSQIEISPSSVRNKQNKENLEQTLKSFEKHFALNDLKAINDNYQHETDAVVLLKRNEGRKKLVQQFKKFMNENVFPNINNINNERPLYNTEYLLRCMINTSVQEQKCLRLPQQWQQINITNKSRVMLVGGKSVGKSTLLRYLINRLLPQKVLLIDLDIGQPEVFVPQTVSCTVVEQPLLGPGFMLNMQPEISFAVGHTNIALCAYKYMAAVRALIAHCKSQEAYNNMPWLINTMGYNKGFGLELISAIAQELPLTDLIQLQSSKEINNFDSILHAHVLSQVPRIMFSEQDGEIPNYRLHVWQSAVQQESRYQKEWEMSAKDIRYAMLLARLSQALQGHAEWLTDIKPLSASLNELKIVNLMENNGFVSKEELAKSAEANLVYLCHHQDDDKPLKCLGIGVVRAIDFHVQQVYLIPALPYNQLKEVNCLALGEMPLPTSIFTNQGWRVKNTAPFVYNTIAANASKAIKQIYHRPRKFLTGKHKTLD</sequence>
<feature type="domain" description="Clp1 P-loop" evidence="11">
    <location>
        <begin position="1092"/>
        <end position="1237"/>
    </location>
</feature>
<feature type="compositionally biased region" description="Polar residues" evidence="10">
    <location>
        <begin position="72"/>
        <end position="101"/>
    </location>
</feature>
<dbReference type="PANTHER" id="PTHR12755:SF3">
    <property type="entry name" value="POLYNUCLEOTIDE 5'-HYDROXYL-KINASE NOL9"/>
    <property type="match status" value="1"/>
</dbReference>
<keyword evidence="4" id="KW-0808">Transferase</keyword>
<dbReference type="EMBL" id="JRES01000655">
    <property type="protein sequence ID" value="KNC29579.1"/>
    <property type="molecule type" value="Genomic_DNA"/>
</dbReference>
<evidence type="ECO:0000256" key="1">
    <source>
        <dbReference type="ARBA" id="ARBA00004604"/>
    </source>
</evidence>
<feature type="region of interest" description="Disordered" evidence="10">
    <location>
        <begin position="24"/>
        <end position="43"/>
    </location>
</feature>
<evidence type="ECO:0000313" key="14">
    <source>
        <dbReference type="EMBL" id="KNC29579.1"/>
    </source>
</evidence>
<dbReference type="STRING" id="7375.A0A0L0CDM8"/>
<feature type="compositionally biased region" description="Acidic residues" evidence="10">
    <location>
        <begin position="489"/>
        <end position="545"/>
    </location>
</feature>
<evidence type="ECO:0000259" key="12">
    <source>
        <dbReference type="Pfam" id="PF24419"/>
    </source>
</evidence>